<sequence>MQTIESRKLNSNFKFLKEKGEIAFLQKLNEISYDKFYHAKVDLYKKSIIFYFE</sequence>
<protein>
    <submittedName>
        <fullName evidence="1">Uncharacterized protein</fullName>
    </submittedName>
</protein>
<dbReference type="EMBL" id="AHNP02000007">
    <property type="protein sequence ID" value="EPG57516.1"/>
    <property type="molecule type" value="Genomic_DNA"/>
</dbReference>
<comment type="caution">
    <text evidence="1">The sequence shown here is derived from an EMBL/GenBank/DDBJ whole genome shotgun (WGS) entry which is preliminary data.</text>
</comment>
<reference evidence="1 2" key="1">
    <citation type="submission" date="2013-04" db="EMBL/GenBank/DDBJ databases">
        <authorList>
            <person name="Harkins D.M."/>
            <person name="Durkin A.S."/>
            <person name="Brinkac L.M."/>
            <person name="Haft D.H."/>
            <person name="Selengut J.D."/>
            <person name="Sanka R."/>
            <person name="DePew J."/>
            <person name="Purushe J."/>
            <person name="Chanthongthip A."/>
            <person name="Lattana O."/>
            <person name="Phetsouvanh R."/>
            <person name="Newton P.N."/>
            <person name="Vinetz J.M."/>
            <person name="Sutton G.G."/>
            <person name="Nierman W.C."/>
            <person name="Fouts D.E."/>
        </authorList>
    </citation>
    <scope>NUCLEOTIDE SEQUENCE [LARGE SCALE GENOMIC DNA]</scope>
    <source>
        <strain evidence="1 2">UI 09931</strain>
    </source>
</reference>
<dbReference type="AlphaFoldDB" id="A0AAV3JA47"/>
<dbReference type="Proteomes" id="UP000014570">
    <property type="component" value="Unassembled WGS sequence"/>
</dbReference>
<evidence type="ECO:0000313" key="1">
    <source>
        <dbReference type="EMBL" id="EPG57516.1"/>
    </source>
</evidence>
<proteinExistence type="predicted"/>
<gene>
    <name evidence="1" type="ORF">LEP1GSC103_2929</name>
</gene>
<name>A0AAV3JA47_LEPBO</name>
<evidence type="ECO:0000313" key="2">
    <source>
        <dbReference type="Proteomes" id="UP000014570"/>
    </source>
</evidence>
<organism evidence="1 2">
    <name type="scientific">Leptospira borgpetersenii serovar Javanica str. UI 09931</name>
    <dbReference type="NCBI Taxonomy" id="1049767"/>
    <lineage>
        <taxon>Bacteria</taxon>
        <taxon>Pseudomonadati</taxon>
        <taxon>Spirochaetota</taxon>
        <taxon>Spirochaetia</taxon>
        <taxon>Leptospirales</taxon>
        <taxon>Leptospiraceae</taxon>
        <taxon>Leptospira</taxon>
    </lineage>
</organism>
<accession>A0AAV3JA47</accession>